<accession>A0A495JR91</accession>
<evidence type="ECO:0000313" key="5">
    <source>
        <dbReference type="Proteomes" id="UP000277671"/>
    </source>
</evidence>
<evidence type="ECO:0000256" key="3">
    <source>
        <dbReference type="SAM" id="SignalP"/>
    </source>
</evidence>
<keyword evidence="2" id="KW-0472">Membrane</keyword>
<feature type="signal peptide" evidence="3">
    <location>
        <begin position="1"/>
        <end position="28"/>
    </location>
</feature>
<evidence type="ECO:0008006" key="6">
    <source>
        <dbReference type="Google" id="ProtNLM"/>
    </source>
</evidence>
<feature type="compositionally biased region" description="Gly residues" evidence="1">
    <location>
        <begin position="453"/>
        <end position="480"/>
    </location>
</feature>
<dbReference type="AlphaFoldDB" id="A0A495JR91"/>
<organism evidence="4 5">
    <name type="scientific">Micromonospora pisi</name>
    <dbReference type="NCBI Taxonomy" id="589240"/>
    <lineage>
        <taxon>Bacteria</taxon>
        <taxon>Bacillati</taxon>
        <taxon>Actinomycetota</taxon>
        <taxon>Actinomycetes</taxon>
        <taxon>Micromonosporales</taxon>
        <taxon>Micromonosporaceae</taxon>
        <taxon>Micromonospora</taxon>
    </lineage>
</organism>
<name>A0A495JR91_9ACTN</name>
<comment type="caution">
    <text evidence="4">The sequence shown here is derived from an EMBL/GenBank/DDBJ whole genome shotgun (WGS) entry which is preliminary data.</text>
</comment>
<dbReference type="EMBL" id="RBKT01000001">
    <property type="protein sequence ID" value="RKR90902.1"/>
    <property type="molecule type" value="Genomic_DNA"/>
</dbReference>
<dbReference type="Proteomes" id="UP000277671">
    <property type="component" value="Unassembled WGS sequence"/>
</dbReference>
<evidence type="ECO:0000256" key="2">
    <source>
        <dbReference type="SAM" id="Phobius"/>
    </source>
</evidence>
<dbReference type="RefSeq" id="WP_121159097.1">
    <property type="nucleotide sequence ID" value="NZ_RBKT01000001.1"/>
</dbReference>
<keyword evidence="5" id="KW-1185">Reference proteome</keyword>
<proteinExistence type="predicted"/>
<dbReference type="SUPFAM" id="SSF75011">
    <property type="entry name" value="3-carboxy-cis,cis-mucoante lactonizing enzyme"/>
    <property type="match status" value="1"/>
</dbReference>
<feature type="compositionally biased region" description="Gly residues" evidence="1">
    <location>
        <begin position="429"/>
        <end position="440"/>
    </location>
</feature>
<gene>
    <name evidence="4" type="ORF">BDK92_5286</name>
</gene>
<keyword evidence="3" id="KW-0732">Signal</keyword>
<feature type="compositionally biased region" description="Low complexity" evidence="1">
    <location>
        <begin position="365"/>
        <end position="379"/>
    </location>
</feature>
<keyword evidence="2" id="KW-1133">Transmembrane helix</keyword>
<reference evidence="4 5" key="1">
    <citation type="submission" date="2018-10" db="EMBL/GenBank/DDBJ databases">
        <title>Sequencing the genomes of 1000 actinobacteria strains.</title>
        <authorList>
            <person name="Klenk H.-P."/>
        </authorList>
    </citation>
    <scope>NUCLEOTIDE SEQUENCE [LARGE SCALE GENOMIC DNA]</scope>
    <source>
        <strain evidence="4 5">DSM 45175</strain>
    </source>
</reference>
<feature type="chain" id="PRO_5019731679" description="WD40 repeat protein" evidence="3">
    <location>
        <begin position="29"/>
        <end position="573"/>
    </location>
</feature>
<feature type="region of interest" description="Disordered" evidence="1">
    <location>
        <begin position="365"/>
        <end position="573"/>
    </location>
</feature>
<feature type="compositionally biased region" description="Low complexity" evidence="1">
    <location>
        <begin position="528"/>
        <end position="542"/>
    </location>
</feature>
<feature type="compositionally biased region" description="Gly residues" evidence="1">
    <location>
        <begin position="400"/>
        <end position="415"/>
    </location>
</feature>
<dbReference type="OrthoDB" id="9801244at2"/>
<protein>
    <recommendedName>
        <fullName evidence="6">WD40 repeat protein</fullName>
    </recommendedName>
</protein>
<evidence type="ECO:0000313" key="4">
    <source>
        <dbReference type="EMBL" id="RKR90902.1"/>
    </source>
</evidence>
<evidence type="ECO:0000256" key="1">
    <source>
        <dbReference type="SAM" id="MobiDB-lite"/>
    </source>
</evidence>
<keyword evidence="2" id="KW-0812">Transmembrane</keyword>
<feature type="transmembrane region" description="Helical" evidence="2">
    <location>
        <begin position="332"/>
        <end position="355"/>
    </location>
</feature>
<sequence>MRRVLSSVVVIGGVVGASLGLAATPALAAPAKVCTIDDDRTNELSGLVATKTGYVAINDGTDVESHDRVFFLSSKCKVTKSVPYVNRAAADPEDLALSADGKTIWIADIGDNPDAATRRRSVVLWSLPADGSGKTTLHRLAYPGNKPHDAEALLMGADGTPYIITKTGAEKSEIYRPTAPLQKDNAEGVPMELAGEITLPKSTTENLLTATGRLMVTGAATSPDGKRIVLRTYADAFEWDVPDGDIVKALTTSKPRMTPLADAFGEAIAYTPDGKSFVTVSDVGSLADDTDVVIQSYVPSTKVAEVAAAADGDGAKSESGKSWTADLTLTDITYLIAAVGVFGALLVGLGIFGIVRARKARAGGAAEPANPAGDPDGPRNGAQSPGEDSFESPPPPRGTTYGGGGQGAGPGGYRPGGEYEPPGRPPAGVYGGQPAGGAVYGGNAPAGPRPPAGGAGVYGGGPGRPGSPGQGPVYGAGRGGYPAPADPRGATENRQHGQPANGYGPGQPANGYGPGQPANGYGPGQPANGYGRPQQGGQYGQPQPQPQPQPRPGQNGYPERGYPDQGYPEQGHR</sequence>